<keyword evidence="8" id="KW-1185">Reference proteome</keyword>
<evidence type="ECO:0000256" key="5">
    <source>
        <dbReference type="SAM" id="Coils"/>
    </source>
</evidence>
<evidence type="ECO:0000256" key="3">
    <source>
        <dbReference type="PIRSR" id="PIRSR606689-1"/>
    </source>
</evidence>
<dbReference type="OrthoDB" id="14717at2759"/>
<dbReference type="NCBIfam" id="TIGR00231">
    <property type="entry name" value="small_GTP"/>
    <property type="match status" value="1"/>
</dbReference>
<accession>A0A9P0DN17</accession>
<feature type="signal peptide" evidence="6">
    <location>
        <begin position="1"/>
        <end position="29"/>
    </location>
</feature>
<keyword evidence="1 3" id="KW-0547">Nucleotide-binding</keyword>
<dbReference type="GO" id="GO:0051649">
    <property type="term" value="P:establishment of localization in cell"/>
    <property type="evidence" value="ECO:0007669"/>
    <property type="project" value="UniProtKB-ARBA"/>
</dbReference>
<dbReference type="InterPro" id="IPR051995">
    <property type="entry name" value="Ciliary_GTPase"/>
</dbReference>
<dbReference type="EMBL" id="OU896708">
    <property type="protein sequence ID" value="CAH1155293.1"/>
    <property type="molecule type" value="Genomic_DNA"/>
</dbReference>
<feature type="binding site" evidence="3">
    <location>
        <position position="66"/>
    </location>
    <ligand>
        <name>GTP</name>
        <dbReference type="ChEBI" id="CHEBI:37565"/>
    </ligand>
</feature>
<keyword evidence="2 3" id="KW-0342">GTP-binding</keyword>
<dbReference type="FunFam" id="3.40.50.300:FF:000415">
    <property type="entry name" value="ADP-ribosylation factor-like GTPase 13B"/>
    <property type="match status" value="1"/>
</dbReference>
<dbReference type="PROSITE" id="PS51417">
    <property type="entry name" value="ARF"/>
    <property type="match status" value="1"/>
</dbReference>
<dbReference type="GO" id="GO:0046872">
    <property type="term" value="F:metal ion binding"/>
    <property type="evidence" value="ECO:0007669"/>
    <property type="project" value="UniProtKB-KW"/>
</dbReference>
<dbReference type="Pfam" id="PF00025">
    <property type="entry name" value="Arf"/>
    <property type="match status" value="1"/>
</dbReference>
<dbReference type="InterPro" id="IPR027417">
    <property type="entry name" value="P-loop_NTPase"/>
</dbReference>
<keyword evidence="6" id="KW-0732">Signal</keyword>
<dbReference type="GO" id="GO:0097500">
    <property type="term" value="P:receptor localization to non-motile cilium"/>
    <property type="evidence" value="ECO:0007669"/>
    <property type="project" value="TreeGrafter"/>
</dbReference>
<feature type="binding site" evidence="4">
    <location>
        <position position="27"/>
    </location>
    <ligand>
        <name>Mg(2+)</name>
        <dbReference type="ChEBI" id="CHEBI:18420"/>
    </ligand>
</feature>
<feature type="binding site" evidence="3">
    <location>
        <begin position="20"/>
        <end position="27"/>
    </location>
    <ligand>
        <name>GTP</name>
        <dbReference type="ChEBI" id="CHEBI:37565"/>
    </ligand>
</feature>
<organism evidence="7 8">
    <name type="scientific">Phaedon cochleariae</name>
    <name type="common">Mustard beetle</name>
    <dbReference type="NCBI Taxonomy" id="80249"/>
    <lineage>
        <taxon>Eukaryota</taxon>
        <taxon>Metazoa</taxon>
        <taxon>Ecdysozoa</taxon>
        <taxon>Arthropoda</taxon>
        <taxon>Hexapoda</taxon>
        <taxon>Insecta</taxon>
        <taxon>Pterygota</taxon>
        <taxon>Neoptera</taxon>
        <taxon>Endopterygota</taxon>
        <taxon>Coleoptera</taxon>
        <taxon>Polyphaga</taxon>
        <taxon>Cucujiformia</taxon>
        <taxon>Chrysomeloidea</taxon>
        <taxon>Chrysomelidae</taxon>
        <taxon>Chrysomelinae</taxon>
        <taxon>Chrysomelini</taxon>
        <taxon>Phaedon</taxon>
    </lineage>
</organism>
<dbReference type="SMART" id="SM00178">
    <property type="entry name" value="SAR"/>
    <property type="match status" value="1"/>
</dbReference>
<dbReference type="Gene3D" id="3.40.50.300">
    <property type="entry name" value="P-loop containing nucleotide triphosphate hydrolases"/>
    <property type="match status" value="1"/>
</dbReference>
<name>A0A9P0DN17_PHACE</name>
<feature type="coiled-coil region" evidence="5">
    <location>
        <begin position="179"/>
        <end position="225"/>
    </location>
</feature>
<evidence type="ECO:0000256" key="6">
    <source>
        <dbReference type="SAM" id="SignalP"/>
    </source>
</evidence>
<dbReference type="GO" id="GO:0097730">
    <property type="term" value="C:non-motile cilium"/>
    <property type="evidence" value="ECO:0007669"/>
    <property type="project" value="TreeGrafter"/>
</dbReference>
<feature type="binding site" evidence="3">
    <location>
        <begin position="122"/>
        <end position="125"/>
    </location>
    <ligand>
        <name>GTP</name>
        <dbReference type="ChEBI" id="CHEBI:37565"/>
    </ligand>
</feature>
<dbReference type="InterPro" id="IPR006689">
    <property type="entry name" value="Small_GTPase_ARF/SAR"/>
</dbReference>
<evidence type="ECO:0000256" key="2">
    <source>
        <dbReference type="ARBA" id="ARBA00023134"/>
    </source>
</evidence>
<protein>
    <recommendedName>
        <fullName evidence="9">ADP-ribosylation factor-like protein 13B</fullName>
    </recommendedName>
</protein>
<dbReference type="GO" id="GO:0003924">
    <property type="term" value="F:GTPase activity"/>
    <property type="evidence" value="ECO:0007669"/>
    <property type="project" value="InterPro"/>
</dbReference>
<evidence type="ECO:0000313" key="8">
    <source>
        <dbReference type="Proteomes" id="UP001153737"/>
    </source>
</evidence>
<feature type="chain" id="PRO_5040161553" description="ADP-ribosylation factor-like protein 13B" evidence="6">
    <location>
        <begin position="30"/>
        <end position="409"/>
    </location>
</feature>
<gene>
    <name evidence="7" type="ORF">PHAECO_LOCUS6209</name>
</gene>
<dbReference type="PANTHER" id="PTHR46090:SF2">
    <property type="entry name" value="ADP-RIBOSYLATION FACTOR-LIKE PROTEIN 13B"/>
    <property type="match status" value="1"/>
</dbReference>
<dbReference type="GO" id="GO:0060170">
    <property type="term" value="C:ciliary membrane"/>
    <property type="evidence" value="ECO:0007669"/>
    <property type="project" value="TreeGrafter"/>
</dbReference>
<dbReference type="SUPFAM" id="SSF52540">
    <property type="entry name" value="P-loop containing nucleoside triphosphate hydrolases"/>
    <property type="match status" value="1"/>
</dbReference>
<proteinExistence type="predicted"/>
<dbReference type="GO" id="GO:1905515">
    <property type="term" value="P:non-motile cilium assembly"/>
    <property type="evidence" value="ECO:0007669"/>
    <property type="project" value="TreeGrafter"/>
</dbReference>
<dbReference type="AlphaFoldDB" id="A0A9P0DN17"/>
<evidence type="ECO:0000256" key="4">
    <source>
        <dbReference type="PIRSR" id="PIRSR606689-2"/>
    </source>
</evidence>
<sequence>MGNCCRMRKARRKIVLLLVGLDNAGKTRAANGLAGDPLSSPVPTVGFSIINLKYSNYDVKIFDLGGGSNIRAIWHKYFVDAYGLIFVIDSSDFSRFNEAKMVLEDILYSDKIAGKPLLVLANKQDNENALDEIDVIEYLNIEQLVNNRKCPTLVQSCSATENDSNKVDPGIRKGYEWLLNNIDKNYENLNKRVVNDVQEQEKQEKDEFLLKLERIKNQHKREEIKKSEDAIETYSEYVKKINMKTEETVVALEPTIAFEDIDKKSNSSITTSLSFPSVYVSEKTRERPKSAVELVKHQLQLKPKLRKLSLKSKSNRTAPMNLYGVKLPHSAGETDGVKSVDKRTLRSADDCLFTVSKSVSNKLDNTGASGDHGIQPNVFEKIMLPPLKRNNDTVPWNATNGVMSVVDIE</sequence>
<dbReference type="PRINTS" id="PR00328">
    <property type="entry name" value="SAR1GTPBP"/>
</dbReference>
<evidence type="ECO:0000256" key="1">
    <source>
        <dbReference type="ARBA" id="ARBA00022741"/>
    </source>
</evidence>
<dbReference type="Proteomes" id="UP001153737">
    <property type="component" value="Chromosome 2"/>
</dbReference>
<dbReference type="InterPro" id="IPR005225">
    <property type="entry name" value="Small_GTP-bd"/>
</dbReference>
<keyword evidence="5" id="KW-0175">Coiled coil</keyword>
<feature type="binding site" evidence="4">
    <location>
        <position position="44"/>
    </location>
    <ligand>
        <name>Mg(2+)</name>
        <dbReference type="ChEBI" id="CHEBI:18420"/>
    </ligand>
</feature>
<dbReference type="GO" id="GO:0005525">
    <property type="term" value="F:GTP binding"/>
    <property type="evidence" value="ECO:0007669"/>
    <property type="project" value="UniProtKB-KW"/>
</dbReference>
<keyword evidence="4" id="KW-0479">Metal-binding</keyword>
<dbReference type="GO" id="GO:0048731">
    <property type="term" value="P:system development"/>
    <property type="evidence" value="ECO:0007669"/>
    <property type="project" value="UniProtKB-ARBA"/>
</dbReference>
<dbReference type="PANTHER" id="PTHR46090">
    <property type="entry name" value="ADP-RIBOSYLATION FACTOR-LIKE PROTEIN 13B"/>
    <property type="match status" value="1"/>
</dbReference>
<reference evidence="7" key="2">
    <citation type="submission" date="2022-10" db="EMBL/GenBank/DDBJ databases">
        <authorList>
            <consortium name="ENA_rothamsted_submissions"/>
            <consortium name="culmorum"/>
            <person name="King R."/>
        </authorList>
    </citation>
    <scope>NUCLEOTIDE SEQUENCE</scope>
</reference>
<dbReference type="SMART" id="SM00177">
    <property type="entry name" value="ARF"/>
    <property type="match status" value="1"/>
</dbReference>
<evidence type="ECO:0000313" key="7">
    <source>
        <dbReference type="EMBL" id="CAH1155293.1"/>
    </source>
</evidence>
<dbReference type="GO" id="GO:0016192">
    <property type="term" value="P:vesicle-mediated transport"/>
    <property type="evidence" value="ECO:0007669"/>
    <property type="project" value="UniProtKB-ARBA"/>
</dbReference>
<keyword evidence="4" id="KW-0460">Magnesium</keyword>
<evidence type="ECO:0008006" key="9">
    <source>
        <dbReference type="Google" id="ProtNLM"/>
    </source>
</evidence>
<reference evidence="7" key="1">
    <citation type="submission" date="2022-01" db="EMBL/GenBank/DDBJ databases">
        <authorList>
            <person name="King R."/>
        </authorList>
    </citation>
    <scope>NUCLEOTIDE SEQUENCE</scope>
</reference>